<sequence>MTCKSHSGPNPHINPTPRATESNASPLPKVKAASTLALTPMPFLLSTPFLSSEFTFNILTRPSPGRRPDPRFRPPHRRLPLQWRRRAACQYHRQRRPNHASTHGIGRRDAG</sequence>
<evidence type="ECO:0000256" key="1">
    <source>
        <dbReference type="SAM" id="MobiDB-lite"/>
    </source>
</evidence>
<reference evidence="2 3" key="1">
    <citation type="journal article" date="2018" name="New Phytol.">
        <title>Phylogenomics of Endogonaceae and evolution of mycorrhizas within Mucoromycota.</title>
        <authorList>
            <person name="Chang Y."/>
            <person name="Desiro A."/>
            <person name="Na H."/>
            <person name="Sandor L."/>
            <person name="Lipzen A."/>
            <person name="Clum A."/>
            <person name="Barry K."/>
            <person name="Grigoriev I.V."/>
            <person name="Martin F.M."/>
            <person name="Stajich J.E."/>
            <person name="Smith M.E."/>
            <person name="Bonito G."/>
            <person name="Spatafora J.W."/>
        </authorList>
    </citation>
    <scope>NUCLEOTIDE SEQUENCE [LARGE SCALE GENOMIC DNA]</scope>
    <source>
        <strain evidence="2 3">AD002</strain>
    </source>
</reference>
<dbReference type="AlphaFoldDB" id="A0A433Q8L7"/>
<proteinExistence type="predicted"/>
<dbReference type="EMBL" id="RBNJ01011185">
    <property type="protein sequence ID" value="RUS26127.1"/>
    <property type="molecule type" value="Genomic_DNA"/>
</dbReference>
<keyword evidence="3" id="KW-1185">Reference proteome</keyword>
<dbReference type="Proteomes" id="UP000274822">
    <property type="component" value="Unassembled WGS sequence"/>
</dbReference>
<accession>A0A433Q8L7</accession>
<name>A0A433Q8L7_9FUNG</name>
<organism evidence="2 3">
    <name type="scientific">Jimgerdemannia flammicorona</name>
    <dbReference type="NCBI Taxonomy" id="994334"/>
    <lineage>
        <taxon>Eukaryota</taxon>
        <taxon>Fungi</taxon>
        <taxon>Fungi incertae sedis</taxon>
        <taxon>Mucoromycota</taxon>
        <taxon>Mucoromycotina</taxon>
        <taxon>Endogonomycetes</taxon>
        <taxon>Endogonales</taxon>
        <taxon>Endogonaceae</taxon>
        <taxon>Jimgerdemannia</taxon>
    </lineage>
</organism>
<evidence type="ECO:0000313" key="3">
    <source>
        <dbReference type="Proteomes" id="UP000274822"/>
    </source>
</evidence>
<gene>
    <name evidence="2" type="ORF">BC938DRAFT_471199</name>
</gene>
<protein>
    <submittedName>
        <fullName evidence="2">Uncharacterized protein</fullName>
    </submittedName>
</protein>
<feature type="region of interest" description="Disordered" evidence="1">
    <location>
        <begin position="1"/>
        <end position="27"/>
    </location>
</feature>
<feature type="region of interest" description="Disordered" evidence="1">
    <location>
        <begin position="91"/>
        <end position="111"/>
    </location>
</feature>
<evidence type="ECO:0000313" key="2">
    <source>
        <dbReference type="EMBL" id="RUS26127.1"/>
    </source>
</evidence>
<comment type="caution">
    <text evidence="2">The sequence shown here is derived from an EMBL/GenBank/DDBJ whole genome shotgun (WGS) entry which is preliminary data.</text>
</comment>
<feature type="region of interest" description="Disordered" evidence="1">
    <location>
        <begin position="59"/>
        <end position="78"/>
    </location>
</feature>